<evidence type="ECO:0000259" key="2">
    <source>
        <dbReference type="Pfam" id="PF13439"/>
    </source>
</evidence>
<dbReference type="RefSeq" id="WP_006621596.1">
    <property type="nucleotide sequence ID" value="NZ_JBBWYZ010000007.1"/>
</dbReference>
<dbReference type="Pfam" id="PF13439">
    <property type="entry name" value="Glyco_transf_4"/>
    <property type="match status" value="1"/>
</dbReference>
<comment type="caution">
    <text evidence="3">The sequence shown here is derived from an EMBL/GenBank/DDBJ whole genome shotgun (WGS) entry which is preliminary data.</text>
</comment>
<evidence type="ECO:0000313" key="4">
    <source>
        <dbReference type="Proteomes" id="UP001387447"/>
    </source>
</evidence>
<feature type="domain" description="Glycosyltransferase subfamily 4-like N-terminal" evidence="2">
    <location>
        <begin position="18"/>
        <end position="176"/>
    </location>
</feature>
<dbReference type="PANTHER" id="PTHR12526:SF630">
    <property type="entry name" value="GLYCOSYLTRANSFERASE"/>
    <property type="match status" value="1"/>
</dbReference>
<keyword evidence="4" id="KW-1185">Reference proteome</keyword>
<dbReference type="PANTHER" id="PTHR12526">
    <property type="entry name" value="GLYCOSYLTRANSFERASE"/>
    <property type="match status" value="1"/>
</dbReference>
<organism evidence="3 4">
    <name type="scientific">Limnospira fusiformis PMC 851.14</name>
    <dbReference type="NCBI Taxonomy" id="2219512"/>
    <lineage>
        <taxon>Bacteria</taxon>
        <taxon>Bacillati</taxon>
        <taxon>Cyanobacteriota</taxon>
        <taxon>Cyanophyceae</taxon>
        <taxon>Oscillatoriophycideae</taxon>
        <taxon>Oscillatoriales</taxon>
        <taxon>Sirenicapillariaceae</taxon>
        <taxon>Limnospira</taxon>
    </lineage>
</organism>
<evidence type="ECO:0000259" key="1">
    <source>
        <dbReference type="Pfam" id="PF00534"/>
    </source>
</evidence>
<name>A0ABU9EIS6_LIMFS</name>
<reference evidence="3 4" key="1">
    <citation type="journal article" date="2024" name="Front. Microbiol.">
        <title>Transcriptomic insights into the dominance of two phototrophs throughout the water column of a tropical hypersaline-alkaline crater lake (Dziani Dzaha, Mayotte).</title>
        <authorList>
            <person name="Duperron S."/>
            <person name="Halary S."/>
            <person name="Bouly J.-P."/>
            <person name="Roussel T."/>
            <person name="Hugoni M."/>
            <person name="Bruto M."/>
            <person name="Oger P."/>
            <person name="Duval C."/>
            <person name="Woo A."/>
            <person name="Jezequiel D."/>
            <person name="Ader M."/>
            <person name="Leboulanger C."/>
            <person name="Agogue H."/>
            <person name="Grossi V."/>
            <person name="Trousselier M."/>
            <person name="Bernard C."/>
        </authorList>
    </citation>
    <scope>NUCLEOTIDE SEQUENCE [LARGE SCALE GENOMIC DNA]</scope>
    <source>
        <strain evidence="3 4">PMC 851.14</strain>
    </source>
</reference>
<keyword evidence="3" id="KW-0808">Transferase</keyword>
<dbReference type="InterPro" id="IPR001296">
    <property type="entry name" value="Glyco_trans_1"/>
</dbReference>
<dbReference type="EC" id="2.4.-.-" evidence="3"/>
<dbReference type="CDD" id="cd03811">
    <property type="entry name" value="GT4_GT28_WabH-like"/>
    <property type="match status" value="1"/>
</dbReference>
<dbReference type="Gene3D" id="3.40.50.2000">
    <property type="entry name" value="Glycogen Phosphorylase B"/>
    <property type="match status" value="2"/>
</dbReference>
<keyword evidence="3" id="KW-0328">Glycosyltransferase</keyword>
<dbReference type="InterPro" id="IPR028098">
    <property type="entry name" value="Glyco_trans_4-like_N"/>
</dbReference>
<protein>
    <submittedName>
        <fullName evidence="3">Glycosyltransferase</fullName>
        <ecNumber evidence="3">2.4.-.-</ecNumber>
    </submittedName>
</protein>
<dbReference type="GO" id="GO:0016757">
    <property type="term" value="F:glycosyltransferase activity"/>
    <property type="evidence" value="ECO:0007669"/>
    <property type="project" value="UniProtKB-KW"/>
</dbReference>
<evidence type="ECO:0000313" key="3">
    <source>
        <dbReference type="EMBL" id="MEK9511850.1"/>
    </source>
</evidence>
<gene>
    <name evidence="3" type="ORF">AAEJ74_09165</name>
</gene>
<sequence length="373" mass="40538">MAVVQPDVALFLRYIGGGGAERVMLNLGRGLIAEGLKVDLVLGKGWGPHLEKVPPEIRIVDLGASGVLGTIFALRNYLQESQPKSLLSALHYANEIAVWAKRLGGVSTRVVVSEHNTFSEAIQHTTKLRKILLPLFVRYFYPWADGIVAVSQGAAENLAKSTGLNSDRIQYIYNPVITPELWQKAGETLDHPWFQPGEPPVILGVGKLEAQKDFPTLIKAFAKVRQVRQVRLGILGWGPDGDRLENLIQDHGLGDDAALLGYADNPYPYMANAAVFVLSSRWEGLPTVLIEAMAVGTPVISTNCKSGAAEILAEGRYGSLVPVGDTTAMAEAILATIEGNTPTVNTLWLEQFSQKMATQEYLKILGLDCRNLS</sequence>
<dbReference type="SUPFAM" id="SSF53756">
    <property type="entry name" value="UDP-Glycosyltransferase/glycogen phosphorylase"/>
    <property type="match status" value="1"/>
</dbReference>
<dbReference type="Pfam" id="PF00534">
    <property type="entry name" value="Glycos_transf_1"/>
    <property type="match status" value="1"/>
</dbReference>
<feature type="domain" description="Glycosyl transferase family 1" evidence="1">
    <location>
        <begin position="195"/>
        <end position="339"/>
    </location>
</feature>
<dbReference type="EMBL" id="JBBWYZ010000007">
    <property type="protein sequence ID" value="MEK9511850.1"/>
    <property type="molecule type" value="Genomic_DNA"/>
</dbReference>
<accession>A0ABU9EIS6</accession>
<proteinExistence type="predicted"/>
<dbReference type="Proteomes" id="UP001387447">
    <property type="component" value="Unassembled WGS sequence"/>
</dbReference>